<name>A0A975SPG0_9RHOO</name>
<dbReference type="AlphaFoldDB" id="A0A975SPG0"/>
<dbReference type="RefSeq" id="WP_216131047.1">
    <property type="nucleotide sequence ID" value="NZ_CP064782.1"/>
</dbReference>
<protein>
    <submittedName>
        <fullName evidence="1">Uncharacterized protein</fullName>
    </submittedName>
</protein>
<dbReference type="Proteomes" id="UP000683428">
    <property type="component" value="Chromosome"/>
</dbReference>
<dbReference type="EMBL" id="CP064782">
    <property type="protein sequence ID" value="QWT50139.1"/>
    <property type="molecule type" value="Genomic_DNA"/>
</dbReference>
<keyword evidence="2" id="KW-1185">Reference proteome</keyword>
<sequence length="151" mass="16810">MPIPPLQLPPPLPGALREMGEEKLRWRCLTLAEELQAGPLAPWLPEDADEFSDLAAELAELVVSGLAPGRKARAVLAYARITGRHGPLSLSPAARAAWLQAWARQLQRARLPHATQRQLWQWMARLIAPWVRHEGDALVLPWPGARPRGRP</sequence>
<evidence type="ECO:0000313" key="2">
    <source>
        <dbReference type="Proteomes" id="UP000683428"/>
    </source>
</evidence>
<dbReference type="KEGG" id="aiq:Azoinq_05965"/>
<evidence type="ECO:0000313" key="1">
    <source>
        <dbReference type="EMBL" id="QWT50139.1"/>
    </source>
</evidence>
<reference evidence="1" key="1">
    <citation type="submission" date="2020-11" db="EMBL/GenBank/DDBJ databases">
        <title>Azospira inquinata sp. nov.</title>
        <authorList>
            <person name="Moe W.M."/>
            <person name="Mikes M.C."/>
        </authorList>
    </citation>
    <scope>NUCLEOTIDE SEQUENCE</scope>
    <source>
        <strain evidence="1">Azo-3</strain>
    </source>
</reference>
<proteinExistence type="predicted"/>
<organism evidence="1 2">
    <name type="scientific">Azospira inquinata</name>
    <dbReference type="NCBI Taxonomy" id="2785627"/>
    <lineage>
        <taxon>Bacteria</taxon>
        <taxon>Pseudomonadati</taxon>
        <taxon>Pseudomonadota</taxon>
        <taxon>Betaproteobacteria</taxon>
        <taxon>Rhodocyclales</taxon>
        <taxon>Rhodocyclaceae</taxon>
        <taxon>Azospira</taxon>
    </lineage>
</organism>
<gene>
    <name evidence="1" type="ORF">Azoinq_05965</name>
</gene>
<accession>A0A975SPG0</accession>